<protein>
    <submittedName>
        <fullName evidence="13">Serine/threonine protein kinase</fullName>
        <ecNumber evidence="13">2.7.11.1</ecNumber>
    </submittedName>
</protein>
<evidence type="ECO:0000313" key="13">
    <source>
        <dbReference type="EMBL" id="PIN12638.1"/>
    </source>
</evidence>
<keyword evidence="13" id="KW-0418">Kinase</keyword>
<keyword evidence="8 9" id="KW-1015">Disulfide bond</keyword>
<dbReference type="OrthoDB" id="4062651at2759"/>
<keyword evidence="6" id="KW-0547">Nucleotide-binding</keyword>
<accession>A0A2G9H549</accession>
<organism evidence="13 14">
    <name type="scientific">Handroanthus impetiginosus</name>
    <dbReference type="NCBI Taxonomy" id="429701"/>
    <lineage>
        <taxon>Eukaryota</taxon>
        <taxon>Viridiplantae</taxon>
        <taxon>Streptophyta</taxon>
        <taxon>Embryophyta</taxon>
        <taxon>Tracheophyta</taxon>
        <taxon>Spermatophyta</taxon>
        <taxon>Magnoliopsida</taxon>
        <taxon>eudicotyledons</taxon>
        <taxon>Gunneridae</taxon>
        <taxon>Pentapetalae</taxon>
        <taxon>asterids</taxon>
        <taxon>lamiids</taxon>
        <taxon>Lamiales</taxon>
        <taxon>Bignoniaceae</taxon>
        <taxon>Crescentiina</taxon>
        <taxon>Tabebuia alliance</taxon>
        <taxon>Handroanthus</taxon>
    </lineage>
</organism>
<keyword evidence="4 10" id="KW-0732">Signal</keyword>
<dbReference type="EC" id="2.7.11.1" evidence="13"/>
<gene>
    <name evidence="13" type="ORF">CDL12_14756</name>
</gene>
<evidence type="ECO:0000256" key="3">
    <source>
        <dbReference type="ARBA" id="ARBA00022679"/>
    </source>
</evidence>
<keyword evidence="7" id="KW-0067">ATP-binding</keyword>
<evidence type="ECO:0000259" key="12">
    <source>
        <dbReference type="PROSITE" id="PS50026"/>
    </source>
</evidence>
<dbReference type="SMART" id="SM00181">
    <property type="entry name" value="EGF"/>
    <property type="match status" value="1"/>
</dbReference>
<dbReference type="Gene3D" id="1.10.510.10">
    <property type="entry name" value="Transferase(Phosphotransferase) domain 1"/>
    <property type="match status" value="2"/>
</dbReference>
<dbReference type="Gene3D" id="3.30.200.20">
    <property type="entry name" value="Phosphorylase Kinase, domain 1"/>
    <property type="match status" value="1"/>
</dbReference>
<dbReference type="PROSITE" id="PS00010">
    <property type="entry name" value="ASX_HYDROXYL"/>
    <property type="match status" value="1"/>
</dbReference>
<evidence type="ECO:0000256" key="2">
    <source>
        <dbReference type="ARBA" id="ARBA00022536"/>
    </source>
</evidence>
<dbReference type="InterPro" id="IPR018097">
    <property type="entry name" value="EGF_Ca-bd_CS"/>
</dbReference>
<evidence type="ECO:0000256" key="9">
    <source>
        <dbReference type="PROSITE-ProRule" id="PRU00076"/>
    </source>
</evidence>
<evidence type="ECO:0000259" key="11">
    <source>
        <dbReference type="PROSITE" id="PS50011"/>
    </source>
</evidence>
<dbReference type="CDD" id="cd00054">
    <property type="entry name" value="EGF_CA"/>
    <property type="match status" value="1"/>
</dbReference>
<evidence type="ECO:0000256" key="7">
    <source>
        <dbReference type="ARBA" id="ARBA00022840"/>
    </source>
</evidence>
<keyword evidence="2 9" id="KW-0245">EGF-like domain</keyword>
<dbReference type="InterPro" id="IPR001245">
    <property type="entry name" value="Ser-Thr/Tyr_kinase_cat_dom"/>
</dbReference>
<dbReference type="Pfam" id="PF07714">
    <property type="entry name" value="PK_Tyr_Ser-Thr"/>
    <property type="match status" value="1"/>
</dbReference>
<dbReference type="Pfam" id="PF07645">
    <property type="entry name" value="EGF_CA"/>
    <property type="match status" value="1"/>
</dbReference>
<dbReference type="InterPro" id="IPR011009">
    <property type="entry name" value="Kinase-like_dom_sf"/>
</dbReference>
<comment type="caution">
    <text evidence="13">The sequence shown here is derived from an EMBL/GenBank/DDBJ whole genome shotgun (WGS) entry which is preliminary data.</text>
</comment>
<keyword evidence="14" id="KW-1185">Reference proteome</keyword>
<evidence type="ECO:0000256" key="8">
    <source>
        <dbReference type="ARBA" id="ARBA00023157"/>
    </source>
</evidence>
<feature type="domain" description="EGF-like" evidence="12">
    <location>
        <begin position="168"/>
        <end position="200"/>
    </location>
</feature>
<dbReference type="EMBL" id="NKXS01002649">
    <property type="protein sequence ID" value="PIN12638.1"/>
    <property type="molecule type" value="Genomic_DNA"/>
</dbReference>
<dbReference type="SMART" id="SM00219">
    <property type="entry name" value="TyrKc"/>
    <property type="match status" value="1"/>
</dbReference>
<evidence type="ECO:0000256" key="4">
    <source>
        <dbReference type="ARBA" id="ARBA00022729"/>
    </source>
</evidence>
<dbReference type="PROSITE" id="PS50011">
    <property type="entry name" value="PROTEIN_KINASE_DOM"/>
    <property type="match status" value="1"/>
</dbReference>
<dbReference type="InterPro" id="IPR000719">
    <property type="entry name" value="Prot_kinase_dom"/>
</dbReference>
<dbReference type="SUPFAM" id="SSF57196">
    <property type="entry name" value="EGF/Laminin"/>
    <property type="match status" value="1"/>
</dbReference>
<dbReference type="PROSITE" id="PS01187">
    <property type="entry name" value="EGF_CA"/>
    <property type="match status" value="1"/>
</dbReference>
<dbReference type="GO" id="GO:0005524">
    <property type="term" value="F:ATP binding"/>
    <property type="evidence" value="ECO:0007669"/>
    <property type="project" value="UniProtKB-KW"/>
</dbReference>
<dbReference type="Proteomes" id="UP000231279">
    <property type="component" value="Unassembled WGS sequence"/>
</dbReference>
<proteinExistence type="predicted"/>
<dbReference type="PROSITE" id="PS50026">
    <property type="entry name" value="EGF_3"/>
    <property type="match status" value="1"/>
</dbReference>
<dbReference type="InterPro" id="IPR001881">
    <property type="entry name" value="EGF-like_Ca-bd_dom"/>
</dbReference>
<dbReference type="GO" id="GO:0005886">
    <property type="term" value="C:plasma membrane"/>
    <property type="evidence" value="ECO:0007669"/>
    <property type="project" value="TreeGrafter"/>
</dbReference>
<keyword evidence="1 13" id="KW-0723">Serine/threonine-protein kinase</keyword>
<dbReference type="Gene3D" id="2.10.25.10">
    <property type="entry name" value="Laminin"/>
    <property type="match status" value="1"/>
</dbReference>
<feature type="domain" description="Protein kinase" evidence="11">
    <location>
        <begin position="273"/>
        <end position="518"/>
    </location>
</feature>
<dbReference type="InterPro" id="IPR020635">
    <property type="entry name" value="Tyr_kinase_cat_dom"/>
</dbReference>
<dbReference type="PANTHER" id="PTHR27005:SF283">
    <property type="entry name" value="OS02G0633066 PROTEIN"/>
    <property type="match status" value="1"/>
</dbReference>
<keyword evidence="5" id="KW-0677">Repeat</keyword>
<dbReference type="GO" id="GO:0007166">
    <property type="term" value="P:cell surface receptor signaling pathway"/>
    <property type="evidence" value="ECO:0007669"/>
    <property type="project" value="InterPro"/>
</dbReference>
<evidence type="ECO:0000256" key="10">
    <source>
        <dbReference type="SAM" id="SignalP"/>
    </source>
</evidence>
<feature type="chain" id="PRO_5013614336" evidence="10">
    <location>
        <begin position="22"/>
        <end position="518"/>
    </location>
</feature>
<dbReference type="STRING" id="429701.A0A2G9H549"/>
<dbReference type="InterPro" id="IPR045274">
    <property type="entry name" value="WAK-like"/>
</dbReference>
<feature type="disulfide bond" evidence="9">
    <location>
        <begin position="172"/>
        <end position="182"/>
    </location>
</feature>
<dbReference type="GO" id="GO:0004713">
    <property type="term" value="F:protein tyrosine kinase activity"/>
    <property type="evidence" value="ECO:0007669"/>
    <property type="project" value="InterPro"/>
</dbReference>
<dbReference type="InterPro" id="IPR000152">
    <property type="entry name" value="EGF-type_Asp/Asn_hydroxyl_site"/>
</dbReference>
<dbReference type="InterPro" id="IPR049883">
    <property type="entry name" value="NOTCH1_EGF-like"/>
</dbReference>
<comment type="caution">
    <text evidence="9">Lacks conserved residue(s) required for the propagation of feature annotation.</text>
</comment>
<name>A0A2G9H549_9LAMI</name>
<dbReference type="PANTHER" id="PTHR27005">
    <property type="entry name" value="WALL-ASSOCIATED RECEPTOR KINASE-LIKE 21"/>
    <property type="match status" value="1"/>
</dbReference>
<dbReference type="FunFam" id="2.10.25.10:FF:000038">
    <property type="entry name" value="Fibrillin 2"/>
    <property type="match status" value="1"/>
</dbReference>
<feature type="signal peptide" evidence="10">
    <location>
        <begin position="1"/>
        <end position="21"/>
    </location>
</feature>
<keyword evidence="3 13" id="KW-0808">Transferase</keyword>
<sequence length="518" mass="58401">MIFQVIVATILMLSWITEINSAPIPYGDLEDPFLISCNHSYNSPKTILNMGNNEVVDIPKMNSTYPIFKGYEVLKVWRGEPVVLMYGSEASEFSSSYLKNLKNRKFVPNVHDLLAGKVTCEEAKKNLSSYGCRGIHSECSDLSNGYGYGCNFLTGFEGNPYIFDGCQDIDECTSLEPCVGTCTNLLGSYSCSCPKGFQGDGKKDGSGCHPERFMVSAIASSWIFWRRKQERLSRLRRNLFKRNGGFILENMLSGEITLQLFTADDLRRATDNYNENRVLYRNEYREISYKGILPDAENQQVTIQKCYEFEGCDTSDILVFISKLVTLSRINHKNVVKFIGCCLETQVSLPVYESINNKTLYDYIHDDYGEGYFSWDVRLNIAAETAGILAYLHSITSQVPIIHGNLNSCSITLNHDYTVKLHDFGRGVVLAELLTGKKVITFERMEGEEDLCKYFMSLPGGDDLLRILDPRLVAEGKIEQLTQVAKVAQRCLSSSSAERPTMEEVVIALEYVISWNST</sequence>
<evidence type="ECO:0000313" key="14">
    <source>
        <dbReference type="Proteomes" id="UP000231279"/>
    </source>
</evidence>
<evidence type="ECO:0000256" key="5">
    <source>
        <dbReference type="ARBA" id="ARBA00022737"/>
    </source>
</evidence>
<dbReference type="AlphaFoldDB" id="A0A2G9H549"/>
<evidence type="ECO:0000256" key="1">
    <source>
        <dbReference type="ARBA" id="ARBA00022527"/>
    </source>
</evidence>
<reference evidence="14" key="1">
    <citation type="journal article" date="2018" name="Gigascience">
        <title>Genome assembly of the Pink Ipe (Handroanthus impetiginosus, Bignoniaceae), a highly valued, ecologically keystone Neotropical timber forest tree.</title>
        <authorList>
            <person name="Silva-Junior O.B."/>
            <person name="Grattapaglia D."/>
            <person name="Novaes E."/>
            <person name="Collevatti R.G."/>
        </authorList>
    </citation>
    <scope>NUCLEOTIDE SEQUENCE [LARGE SCALE GENOMIC DNA]</scope>
    <source>
        <strain evidence="14">cv. UFG-1</strain>
    </source>
</reference>
<dbReference type="GO" id="GO:0004674">
    <property type="term" value="F:protein serine/threonine kinase activity"/>
    <property type="evidence" value="ECO:0007669"/>
    <property type="project" value="UniProtKB-KW"/>
</dbReference>
<evidence type="ECO:0000256" key="6">
    <source>
        <dbReference type="ARBA" id="ARBA00022741"/>
    </source>
</evidence>
<dbReference type="SUPFAM" id="SSF56112">
    <property type="entry name" value="Protein kinase-like (PK-like)"/>
    <property type="match status" value="1"/>
</dbReference>
<dbReference type="InterPro" id="IPR000742">
    <property type="entry name" value="EGF"/>
</dbReference>
<dbReference type="SMART" id="SM00179">
    <property type="entry name" value="EGF_CA"/>
    <property type="match status" value="1"/>
</dbReference>
<dbReference type="GO" id="GO:0005509">
    <property type="term" value="F:calcium ion binding"/>
    <property type="evidence" value="ECO:0007669"/>
    <property type="project" value="InterPro"/>
</dbReference>